<dbReference type="PRINTS" id="PR00611">
    <property type="entry name" value="ERYTHCRUORIN"/>
</dbReference>
<dbReference type="CDD" id="cd01040">
    <property type="entry name" value="Mb-like"/>
    <property type="match status" value="1"/>
</dbReference>
<evidence type="ECO:0000256" key="1">
    <source>
        <dbReference type="ARBA" id="ARBA00022448"/>
    </source>
</evidence>
<dbReference type="GO" id="GO:0005833">
    <property type="term" value="C:hemoglobin complex"/>
    <property type="evidence" value="ECO:0007669"/>
    <property type="project" value="InterPro"/>
</dbReference>
<evidence type="ECO:0000256" key="5">
    <source>
        <dbReference type="ARBA" id="ARBA00023004"/>
    </source>
</evidence>
<dbReference type="PROSITE" id="PS01033">
    <property type="entry name" value="GLOBIN"/>
    <property type="match status" value="1"/>
</dbReference>
<dbReference type="InterPro" id="IPR000971">
    <property type="entry name" value="Globin"/>
</dbReference>
<dbReference type="AlphaFoldDB" id="A0AAJ7DVE9"/>
<dbReference type="KEGG" id="csol:105362188"/>
<gene>
    <name evidence="9" type="primary">LOC105362188</name>
</gene>
<dbReference type="GO" id="GO:0005576">
    <property type="term" value="C:extracellular region"/>
    <property type="evidence" value="ECO:0007669"/>
    <property type="project" value="InterPro"/>
</dbReference>
<evidence type="ECO:0000256" key="3">
    <source>
        <dbReference type="ARBA" id="ARBA00022621"/>
    </source>
</evidence>
<dbReference type="InterPro" id="IPR044399">
    <property type="entry name" value="Mb-like_M"/>
</dbReference>
<dbReference type="GO" id="GO:0020037">
    <property type="term" value="F:heme binding"/>
    <property type="evidence" value="ECO:0007669"/>
    <property type="project" value="InterPro"/>
</dbReference>
<sequence>MGSSGSLFWSSSNDSAVDPGIGLTARQKKLVQNTWAIVRKDPIVNGMAIMIAFFKKYPEYQKLFSAFKDVALEELSANKKFQAHCLNVVTALNNIIDSINDLALLEANLLGIGERHHRRGQTKEQFLNLKDVILDVLRQKLGAKFTCETSVAWSKTIDAVIDGIFQSFTT</sequence>
<organism evidence="8 9">
    <name type="scientific">Ceratosolen solmsi marchali</name>
    <dbReference type="NCBI Taxonomy" id="326594"/>
    <lineage>
        <taxon>Eukaryota</taxon>
        <taxon>Metazoa</taxon>
        <taxon>Ecdysozoa</taxon>
        <taxon>Arthropoda</taxon>
        <taxon>Hexapoda</taxon>
        <taxon>Insecta</taxon>
        <taxon>Pterygota</taxon>
        <taxon>Neoptera</taxon>
        <taxon>Endopterygota</taxon>
        <taxon>Hymenoptera</taxon>
        <taxon>Apocrita</taxon>
        <taxon>Proctotrupomorpha</taxon>
        <taxon>Chalcidoidea</taxon>
        <taxon>Agaonidae</taxon>
        <taxon>Agaoninae</taxon>
        <taxon>Ceratosolen</taxon>
    </lineage>
</organism>
<dbReference type="CTD" id="41930"/>
<dbReference type="InterPro" id="IPR009050">
    <property type="entry name" value="Globin-like_sf"/>
</dbReference>
<keyword evidence="2 6" id="KW-0349">Heme</keyword>
<keyword evidence="1 6" id="KW-0813">Transport</keyword>
<dbReference type="GO" id="GO:0019825">
    <property type="term" value="F:oxygen binding"/>
    <property type="evidence" value="ECO:0007669"/>
    <property type="project" value="InterPro"/>
</dbReference>
<evidence type="ECO:0000256" key="6">
    <source>
        <dbReference type="RuleBase" id="RU000356"/>
    </source>
</evidence>
<dbReference type="InterPro" id="IPR012292">
    <property type="entry name" value="Globin/Proto"/>
</dbReference>
<evidence type="ECO:0000313" key="9">
    <source>
        <dbReference type="RefSeq" id="XP_011497852.1"/>
    </source>
</evidence>
<dbReference type="SUPFAM" id="SSF46458">
    <property type="entry name" value="Globin-like"/>
    <property type="match status" value="1"/>
</dbReference>
<keyword evidence="4" id="KW-0479">Metal-binding</keyword>
<dbReference type="PANTHER" id="PTHR47217:SF1">
    <property type="entry name" value="GLOBIN-LIKE PROTEIN"/>
    <property type="match status" value="1"/>
</dbReference>
<keyword evidence="8" id="KW-1185">Reference proteome</keyword>
<dbReference type="RefSeq" id="XP_011497852.1">
    <property type="nucleotide sequence ID" value="XM_011499550.1"/>
</dbReference>
<reference evidence="9" key="1">
    <citation type="submission" date="2025-08" db="UniProtKB">
        <authorList>
            <consortium name="RefSeq"/>
        </authorList>
    </citation>
    <scope>IDENTIFICATION</scope>
</reference>
<dbReference type="Proteomes" id="UP000695007">
    <property type="component" value="Unplaced"/>
</dbReference>
<evidence type="ECO:0000256" key="4">
    <source>
        <dbReference type="ARBA" id="ARBA00022723"/>
    </source>
</evidence>
<dbReference type="Gene3D" id="1.10.490.10">
    <property type="entry name" value="Globins"/>
    <property type="match status" value="1"/>
</dbReference>
<evidence type="ECO:0000313" key="8">
    <source>
        <dbReference type="Proteomes" id="UP000695007"/>
    </source>
</evidence>
<evidence type="ECO:0000259" key="7">
    <source>
        <dbReference type="PROSITE" id="PS01033"/>
    </source>
</evidence>
<name>A0AAJ7DVE9_9HYME</name>
<protein>
    <submittedName>
        <fullName evidence="9">Globin</fullName>
    </submittedName>
</protein>
<dbReference type="GeneID" id="105362188"/>
<keyword evidence="3 6" id="KW-0561">Oxygen transport</keyword>
<comment type="similarity">
    <text evidence="6">Belongs to the globin family.</text>
</comment>
<dbReference type="GO" id="GO:0005344">
    <property type="term" value="F:oxygen carrier activity"/>
    <property type="evidence" value="ECO:0007669"/>
    <property type="project" value="UniProtKB-KW"/>
</dbReference>
<proteinExistence type="inferred from homology"/>
<dbReference type="PANTHER" id="PTHR47217">
    <property type="entry name" value="GLOBIN-LIKE PROTEIN"/>
    <property type="match status" value="1"/>
</dbReference>
<evidence type="ECO:0000256" key="2">
    <source>
        <dbReference type="ARBA" id="ARBA00022617"/>
    </source>
</evidence>
<dbReference type="InterPro" id="IPR002336">
    <property type="entry name" value="Erythrocruorin"/>
</dbReference>
<dbReference type="GO" id="GO:0046872">
    <property type="term" value="F:metal ion binding"/>
    <property type="evidence" value="ECO:0007669"/>
    <property type="project" value="UniProtKB-KW"/>
</dbReference>
<dbReference type="Pfam" id="PF00042">
    <property type="entry name" value="Globin"/>
    <property type="match status" value="1"/>
</dbReference>
<keyword evidence="5" id="KW-0408">Iron</keyword>
<feature type="domain" description="Globin" evidence="7">
    <location>
        <begin position="22"/>
        <end position="169"/>
    </location>
</feature>
<accession>A0AAJ7DVE9</accession>